<comment type="caution">
    <text evidence="1">The sequence shown here is derived from an EMBL/GenBank/DDBJ whole genome shotgun (WGS) entry which is preliminary data.</text>
</comment>
<protein>
    <submittedName>
        <fullName evidence="1">Uncharacterized protein</fullName>
    </submittedName>
</protein>
<name>A0A6N9VBS7_STRMI</name>
<accession>A0A6N9VBS7</accession>
<gene>
    <name evidence="1" type="ORF">G3I39_23255</name>
</gene>
<sequence>ARICHRVDTVEDFLRLFPDGRELDITAADRTMPQGVSIASVGDMRTPVRLRSVYLPTEACWQINDLMCAEG</sequence>
<evidence type="ECO:0000313" key="2">
    <source>
        <dbReference type="Proteomes" id="UP000471648"/>
    </source>
</evidence>
<organism evidence="1 2">
    <name type="scientific">Streptomyces microflavus</name>
    <name type="common">Streptomyces lipmanii</name>
    <dbReference type="NCBI Taxonomy" id="1919"/>
    <lineage>
        <taxon>Bacteria</taxon>
        <taxon>Bacillati</taxon>
        <taxon>Actinomycetota</taxon>
        <taxon>Actinomycetes</taxon>
        <taxon>Kitasatosporales</taxon>
        <taxon>Streptomycetaceae</taxon>
        <taxon>Streptomyces</taxon>
    </lineage>
</organism>
<feature type="non-terminal residue" evidence="1">
    <location>
        <position position="71"/>
    </location>
</feature>
<evidence type="ECO:0000313" key="1">
    <source>
        <dbReference type="EMBL" id="NEB69947.1"/>
    </source>
</evidence>
<proteinExistence type="predicted"/>
<feature type="non-terminal residue" evidence="1">
    <location>
        <position position="1"/>
    </location>
</feature>
<dbReference type="EMBL" id="JAAGME010000979">
    <property type="protein sequence ID" value="NEB69947.1"/>
    <property type="molecule type" value="Genomic_DNA"/>
</dbReference>
<dbReference type="AlphaFoldDB" id="A0A6N9VBS7"/>
<dbReference type="RefSeq" id="WP_164358012.1">
    <property type="nucleotide sequence ID" value="NZ_JAAGME010000979.1"/>
</dbReference>
<reference evidence="1 2" key="1">
    <citation type="submission" date="2020-01" db="EMBL/GenBank/DDBJ databases">
        <title>Insect and environment-associated Actinomycetes.</title>
        <authorList>
            <person name="Currrie C."/>
            <person name="Chevrette M."/>
            <person name="Carlson C."/>
            <person name="Stubbendieck R."/>
            <person name="Wendt-Pienkowski E."/>
        </authorList>
    </citation>
    <scope>NUCLEOTIDE SEQUENCE [LARGE SCALE GENOMIC DNA]</scope>
    <source>
        <strain evidence="1 2">SID14438</strain>
    </source>
</reference>
<dbReference type="Proteomes" id="UP000471648">
    <property type="component" value="Unassembled WGS sequence"/>
</dbReference>